<name>K0SKA7_THAOC</name>
<protein>
    <submittedName>
        <fullName evidence="1">Uncharacterized protein</fullName>
    </submittedName>
</protein>
<dbReference type="EMBL" id="AGNL01015853">
    <property type="protein sequence ID" value="EJK65419.1"/>
    <property type="molecule type" value="Genomic_DNA"/>
</dbReference>
<comment type="caution">
    <text evidence="1">The sequence shown here is derived from an EMBL/GenBank/DDBJ whole genome shotgun (WGS) entry which is preliminary data.</text>
</comment>
<accession>K0SKA7</accession>
<keyword evidence="2" id="KW-1185">Reference proteome</keyword>
<sequence length="105" mass="11698">MQDGNIVACFHLVSGFHSDTEYEVMLGVQDPNNETARSVYRVLQMIAYHELKESSILIELAIWKSRIGGQRARADCQVAIPGPARSLIMEYGGFTGFLENFTDGD</sequence>
<gene>
    <name evidence="1" type="ORF">THAOC_13719</name>
</gene>
<dbReference type="Proteomes" id="UP000266841">
    <property type="component" value="Unassembled WGS sequence"/>
</dbReference>
<organism evidence="1 2">
    <name type="scientific">Thalassiosira oceanica</name>
    <name type="common">Marine diatom</name>
    <dbReference type="NCBI Taxonomy" id="159749"/>
    <lineage>
        <taxon>Eukaryota</taxon>
        <taxon>Sar</taxon>
        <taxon>Stramenopiles</taxon>
        <taxon>Ochrophyta</taxon>
        <taxon>Bacillariophyta</taxon>
        <taxon>Coscinodiscophyceae</taxon>
        <taxon>Thalassiosirophycidae</taxon>
        <taxon>Thalassiosirales</taxon>
        <taxon>Thalassiosiraceae</taxon>
        <taxon>Thalassiosira</taxon>
    </lineage>
</organism>
<evidence type="ECO:0000313" key="1">
    <source>
        <dbReference type="EMBL" id="EJK65419.1"/>
    </source>
</evidence>
<dbReference type="AlphaFoldDB" id="K0SKA7"/>
<reference evidence="1 2" key="1">
    <citation type="journal article" date="2012" name="Genome Biol.">
        <title>Genome and low-iron response of an oceanic diatom adapted to chronic iron limitation.</title>
        <authorList>
            <person name="Lommer M."/>
            <person name="Specht M."/>
            <person name="Roy A.S."/>
            <person name="Kraemer L."/>
            <person name="Andreson R."/>
            <person name="Gutowska M.A."/>
            <person name="Wolf J."/>
            <person name="Bergner S.V."/>
            <person name="Schilhabel M.B."/>
            <person name="Klostermeier U.C."/>
            <person name="Beiko R.G."/>
            <person name="Rosenstiel P."/>
            <person name="Hippler M."/>
            <person name="Laroche J."/>
        </authorList>
    </citation>
    <scope>NUCLEOTIDE SEQUENCE [LARGE SCALE GENOMIC DNA]</scope>
    <source>
        <strain evidence="1 2">CCMP1005</strain>
    </source>
</reference>
<evidence type="ECO:0000313" key="2">
    <source>
        <dbReference type="Proteomes" id="UP000266841"/>
    </source>
</evidence>
<proteinExistence type="predicted"/>